<dbReference type="SUPFAM" id="SSF53850">
    <property type="entry name" value="Periplasmic binding protein-like II"/>
    <property type="match status" value="1"/>
</dbReference>
<sequence>MSKLKTTAVLTSAAIGLGLMSATAFAGKITFVSWGGSYTASQVKACIEPYEAKTGQQFNVVDYNGGLAEIRTQVEAGNVQWDIVDTTPQDALRGCDEGLLEELDHSQWLPAPDGTPATEDFVDGALSDCYVGNISWATVPAYNRKTITATKGINRMPTTMKDFWDTKNFPGRRGLRKVPRVNLEWALMADGVANDQIYEVLATKEGQDRAFAKLSELKDDIVWWEAGAQPPQLLADGEVVMVTAYNGRLFNAMYVENKPFEIMWGPQVFDLDTYVVVKGAPNKDAALEFLKFCTSAEALADTTNYISYGPLRKSSAQFVNPAILPHLPTAPDNFKTALTYNFDFWADHMDELNERFNAWLAK</sequence>
<reference evidence="5" key="1">
    <citation type="submission" date="2015-10" db="EMBL/GenBank/DDBJ databases">
        <authorList>
            <person name="Gilbert D.G."/>
        </authorList>
    </citation>
    <scope>NUCLEOTIDE SEQUENCE</scope>
</reference>
<dbReference type="Pfam" id="PF13416">
    <property type="entry name" value="SBP_bac_8"/>
    <property type="match status" value="1"/>
</dbReference>
<accession>A0A170PSJ1</accession>
<evidence type="ECO:0000313" key="5">
    <source>
        <dbReference type="EMBL" id="CUS55156.1"/>
    </source>
</evidence>
<dbReference type="AlphaFoldDB" id="A0A170PSJ1"/>
<comment type="subcellular location">
    <subcellularLocation>
        <location evidence="1">Periplasm</location>
    </subcellularLocation>
</comment>
<keyword evidence="4" id="KW-0574">Periplasm</keyword>
<protein>
    <submittedName>
        <fullName evidence="5">ABC transporter, periplasmic spermidine putrescine-binding protein PotD (TC 3.A.1.11.1)</fullName>
    </submittedName>
</protein>
<keyword evidence="2" id="KW-0813">Transport</keyword>
<dbReference type="GO" id="GO:0030975">
    <property type="term" value="F:thiamine binding"/>
    <property type="evidence" value="ECO:0007669"/>
    <property type="project" value="TreeGrafter"/>
</dbReference>
<name>A0A170PSJ1_9ZZZZ</name>
<dbReference type="GO" id="GO:0015888">
    <property type="term" value="P:thiamine transport"/>
    <property type="evidence" value="ECO:0007669"/>
    <property type="project" value="TreeGrafter"/>
</dbReference>
<keyword evidence="3" id="KW-0732">Signal</keyword>
<dbReference type="GO" id="GO:0030976">
    <property type="term" value="F:thiamine pyrophosphate binding"/>
    <property type="evidence" value="ECO:0007669"/>
    <property type="project" value="TreeGrafter"/>
</dbReference>
<dbReference type="PANTHER" id="PTHR30006:SF3">
    <property type="entry name" value="THIAMINE-BINDING PERIPLASMIC PROTEIN"/>
    <property type="match status" value="1"/>
</dbReference>
<dbReference type="GO" id="GO:0030288">
    <property type="term" value="C:outer membrane-bounded periplasmic space"/>
    <property type="evidence" value="ECO:0007669"/>
    <property type="project" value="TreeGrafter"/>
</dbReference>
<dbReference type="PANTHER" id="PTHR30006">
    <property type="entry name" value="THIAMINE-BINDING PERIPLASMIC PROTEIN-RELATED"/>
    <property type="match status" value="1"/>
</dbReference>
<evidence type="ECO:0000256" key="4">
    <source>
        <dbReference type="ARBA" id="ARBA00022764"/>
    </source>
</evidence>
<evidence type="ECO:0000256" key="2">
    <source>
        <dbReference type="ARBA" id="ARBA00022448"/>
    </source>
</evidence>
<proteinExistence type="predicted"/>
<gene>
    <name evidence="5" type="ORF">MGWOODY_XGa2224</name>
</gene>
<dbReference type="EMBL" id="CZRL01000120">
    <property type="protein sequence ID" value="CUS55156.1"/>
    <property type="molecule type" value="Genomic_DNA"/>
</dbReference>
<organism evidence="5">
    <name type="scientific">hydrothermal vent metagenome</name>
    <dbReference type="NCBI Taxonomy" id="652676"/>
    <lineage>
        <taxon>unclassified sequences</taxon>
        <taxon>metagenomes</taxon>
        <taxon>ecological metagenomes</taxon>
    </lineage>
</organism>
<dbReference type="CDD" id="cd13589">
    <property type="entry name" value="PBP2_polyamine_RpCGA009"/>
    <property type="match status" value="1"/>
</dbReference>
<dbReference type="Gene3D" id="3.40.190.10">
    <property type="entry name" value="Periplasmic binding protein-like II"/>
    <property type="match status" value="2"/>
</dbReference>
<evidence type="ECO:0000256" key="3">
    <source>
        <dbReference type="ARBA" id="ARBA00022729"/>
    </source>
</evidence>
<dbReference type="InterPro" id="IPR006059">
    <property type="entry name" value="SBP"/>
</dbReference>
<evidence type="ECO:0000256" key="1">
    <source>
        <dbReference type="ARBA" id="ARBA00004418"/>
    </source>
</evidence>